<feature type="active site" description="Proton donor" evidence="14">
    <location>
        <position position="429"/>
    </location>
</feature>
<feature type="binding site" evidence="16">
    <location>
        <position position="89"/>
    </location>
    <ligand>
        <name>thiamine diphosphate</name>
        <dbReference type="ChEBI" id="CHEBI:58937"/>
    </ligand>
</feature>
<feature type="binding site" evidence="15">
    <location>
        <position position="491"/>
    </location>
    <ligand>
        <name>substrate</name>
    </ligand>
</feature>
<evidence type="ECO:0000256" key="17">
    <source>
        <dbReference type="PIRSR" id="PIRSR605478-4"/>
    </source>
</evidence>
<comment type="cofactor">
    <cofactor evidence="19">
        <name>Mg(2+)</name>
        <dbReference type="ChEBI" id="CHEBI:18420"/>
    </cofactor>
    <cofactor evidence="19">
        <name>Ca(2+)</name>
        <dbReference type="ChEBI" id="CHEBI:29108"/>
    </cofactor>
    <cofactor evidence="19">
        <name>Mn(2+)</name>
        <dbReference type="ChEBI" id="CHEBI:29035"/>
    </cofactor>
    <cofactor evidence="19">
        <name>Co(2+)</name>
        <dbReference type="ChEBI" id="CHEBI:48828"/>
    </cofactor>
    <text evidence="19">Binds 1 Mg(2+) ion per subunit. Can also utilize other divalent metal cations, such as Ca(2+), Mn(2+) and Co(2+).</text>
</comment>
<feature type="binding site" evidence="16">
    <location>
        <position position="178"/>
    </location>
    <ligand>
        <name>thiamine diphosphate</name>
        <dbReference type="ChEBI" id="CHEBI:58937"/>
    </ligand>
</feature>
<accession>D6YU03</accession>
<feature type="binding site" evidence="17">
    <location>
        <position position="177"/>
    </location>
    <ligand>
        <name>Mg(2+)</name>
        <dbReference type="ChEBI" id="CHEBI:18420"/>
    </ligand>
</feature>
<keyword evidence="22" id="KW-1185">Reference proteome</keyword>
<dbReference type="InterPro" id="IPR005478">
    <property type="entry name" value="Transketolase_bac-like"/>
</dbReference>
<evidence type="ECO:0000256" key="12">
    <source>
        <dbReference type="ARBA" id="ARBA00049473"/>
    </source>
</evidence>
<name>D6YU03_WADCW</name>
<dbReference type="InterPro" id="IPR005474">
    <property type="entry name" value="Transketolase_N"/>
</dbReference>
<dbReference type="InterPro" id="IPR020826">
    <property type="entry name" value="Transketolase_BS"/>
</dbReference>
<keyword evidence="11 16" id="KW-0786">Thiamine pyrophosphate</keyword>
<dbReference type="PROSITE" id="PS00801">
    <property type="entry name" value="TRANSKETOLASE_1"/>
    <property type="match status" value="1"/>
</dbReference>
<comment type="cofactor">
    <cofactor evidence="3">
        <name>Co(2+)</name>
        <dbReference type="ChEBI" id="CHEBI:48828"/>
    </cofactor>
</comment>
<feature type="binding site" evidence="15">
    <location>
        <position position="537"/>
    </location>
    <ligand>
        <name>substrate</name>
    </ligand>
</feature>
<comment type="function">
    <text evidence="19">Catalyzes the transfer of a two-carbon ketol group from a ketose donor to an aldose acceptor, via a covalent intermediate with the cofactor thiamine pyrophosphate.</text>
</comment>
<evidence type="ECO:0000256" key="8">
    <source>
        <dbReference type="ARBA" id="ARBA00022723"/>
    </source>
</evidence>
<dbReference type="FunFam" id="3.40.50.970:FF:000045">
    <property type="entry name" value="Transketolase"/>
    <property type="match status" value="1"/>
</dbReference>
<reference evidence="21 22" key="1">
    <citation type="journal article" date="2010" name="PLoS ONE">
        <title>The Waddlia genome: a window into chlamydial biology.</title>
        <authorList>
            <person name="Bertelli C."/>
            <person name="Collyn F."/>
            <person name="Croxatto A."/>
            <person name="Ruckert C."/>
            <person name="Polkinghorne A."/>
            <person name="Kebbi-Beghdadi C."/>
            <person name="Goesmann A."/>
            <person name="Vaughan L."/>
            <person name="Greub G."/>
        </authorList>
    </citation>
    <scope>NUCLEOTIDE SEQUENCE [LARGE SCALE GENOMIC DNA]</scope>
    <source>
        <strain evidence="22">ATCC VR-1470 / WSU 86-1044</strain>
    </source>
</reference>
<dbReference type="SUPFAM" id="SSF52518">
    <property type="entry name" value="Thiamin diphosphate-binding fold (THDP-binding)"/>
    <property type="match status" value="2"/>
</dbReference>
<feature type="binding site" evidence="15">
    <location>
        <position position="375"/>
    </location>
    <ligand>
        <name>substrate</name>
    </ligand>
</feature>
<gene>
    <name evidence="21" type="primary">tkt</name>
    <name evidence="21" type="ordered locus">wcw_0239</name>
</gene>
<feature type="domain" description="Transketolase-like pyrimidine-binding" evidence="20">
    <location>
        <begin position="372"/>
        <end position="542"/>
    </location>
</feature>
<dbReference type="PANTHER" id="PTHR43522">
    <property type="entry name" value="TRANSKETOLASE"/>
    <property type="match status" value="1"/>
</dbReference>
<dbReference type="HOGENOM" id="CLU_009227_0_0_0"/>
<evidence type="ECO:0000256" key="3">
    <source>
        <dbReference type="ARBA" id="ARBA00001941"/>
    </source>
</evidence>
<feature type="binding site" evidence="16">
    <location>
        <position position="455"/>
    </location>
    <ligand>
        <name>thiamine diphosphate</name>
        <dbReference type="ChEBI" id="CHEBI:58937"/>
    </ligand>
</feature>
<dbReference type="AlphaFoldDB" id="D6YU03"/>
<dbReference type="Pfam" id="PF00456">
    <property type="entry name" value="Transketolase_N"/>
    <property type="match status" value="1"/>
</dbReference>
<evidence type="ECO:0000256" key="16">
    <source>
        <dbReference type="PIRSR" id="PIRSR605478-3"/>
    </source>
</evidence>
<evidence type="ECO:0000256" key="18">
    <source>
        <dbReference type="PIRSR" id="PIRSR605478-5"/>
    </source>
</evidence>
<dbReference type="PROSITE" id="PS00802">
    <property type="entry name" value="TRANSKETOLASE_2"/>
    <property type="match status" value="1"/>
</dbReference>
<evidence type="ECO:0000256" key="19">
    <source>
        <dbReference type="RuleBase" id="RU004996"/>
    </source>
</evidence>
<evidence type="ECO:0000256" key="11">
    <source>
        <dbReference type="ARBA" id="ARBA00023052"/>
    </source>
</evidence>
<dbReference type="OrthoDB" id="8732661at2"/>
<dbReference type="GO" id="GO:0004802">
    <property type="term" value="F:transketolase activity"/>
    <property type="evidence" value="ECO:0007669"/>
    <property type="project" value="UniProtKB-UniRule"/>
</dbReference>
<dbReference type="Gene3D" id="3.40.50.920">
    <property type="match status" value="1"/>
</dbReference>
<evidence type="ECO:0000256" key="6">
    <source>
        <dbReference type="ARBA" id="ARBA00013152"/>
    </source>
</evidence>
<keyword evidence="10 17" id="KW-0460">Magnesium</keyword>
<dbReference type="eggNOG" id="COG0021">
    <property type="taxonomic scope" value="Bacteria"/>
</dbReference>
<evidence type="ECO:0000313" key="22">
    <source>
        <dbReference type="Proteomes" id="UP000001505"/>
    </source>
</evidence>
<feature type="binding site" evidence="15">
    <location>
        <position position="49"/>
    </location>
    <ligand>
        <name>substrate</name>
    </ligand>
</feature>
<dbReference type="CDD" id="cd07033">
    <property type="entry name" value="TPP_PYR_DXS_TK_like"/>
    <property type="match status" value="1"/>
</dbReference>
<dbReference type="InterPro" id="IPR055152">
    <property type="entry name" value="Transketolase-like_C_2"/>
</dbReference>
<feature type="binding site" evidence="16">
    <location>
        <begin position="136"/>
        <end position="138"/>
    </location>
    <ligand>
        <name>thiamine diphosphate</name>
        <dbReference type="ChEBI" id="CHEBI:58937"/>
    </ligand>
</feature>
<comment type="cofactor">
    <cofactor evidence="2">
        <name>Mn(2+)</name>
        <dbReference type="ChEBI" id="CHEBI:29035"/>
    </cofactor>
</comment>
<dbReference type="InterPro" id="IPR009014">
    <property type="entry name" value="Transketo_C/PFOR_II"/>
</dbReference>
<dbReference type="GO" id="GO:0006098">
    <property type="term" value="P:pentose-phosphate shunt"/>
    <property type="evidence" value="ECO:0007669"/>
    <property type="project" value="TreeGrafter"/>
</dbReference>
<feature type="binding site" evidence="16">
    <location>
        <position position="282"/>
    </location>
    <ligand>
        <name>thiamine diphosphate</name>
        <dbReference type="ChEBI" id="CHEBI:58937"/>
    </ligand>
</feature>
<dbReference type="PANTHER" id="PTHR43522:SF2">
    <property type="entry name" value="TRANSKETOLASE 1-RELATED"/>
    <property type="match status" value="1"/>
</dbReference>
<evidence type="ECO:0000313" key="21">
    <source>
        <dbReference type="EMBL" id="ADI37614.1"/>
    </source>
</evidence>
<feature type="binding site" evidence="17">
    <location>
        <position position="207"/>
    </location>
    <ligand>
        <name>Mg(2+)</name>
        <dbReference type="ChEBI" id="CHEBI:18420"/>
    </ligand>
</feature>
<evidence type="ECO:0000256" key="7">
    <source>
        <dbReference type="ARBA" id="ARBA00022679"/>
    </source>
</evidence>
<comment type="subunit">
    <text evidence="5 19">Homodimer.</text>
</comment>
<evidence type="ECO:0000256" key="1">
    <source>
        <dbReference type="ARBA" id="ARBA00001913"/>
    </source>
</evidence>
<feature type="site" description="Important for catalytic activity" evidence="18">
    <location>
        <position position="282"/>
    </location>
</feature>
<feature type="binding site" evidence="15">
    <location>
        <position position="487"/>
    </location>
    <ligand>
        <name>substrate</name>
    </ligand>
</feature>
<dbReference type="NCBIfam" id="TIGR00232">
    <property type="entry name" value="tktlase_bact"/>
    <property type="match status" value="1"/>
</dbReference>
<feature type="binding site" evidence="17">
    <location>
        <position position="209"/>
    </location>
    <ligand>
        <name>Mg(2+)</name>
        <dbReference type="ChEBI" id="CHEBI:18420"/>
    </ligand>
</feature>
<dbReference type="InterPro" id="IPR049557">
    <property type="entry name" value="Transketolase_CS"/>
</dbReference>
<dbReference type="SUPFAM" id="SSF52922">
    <property type="entry name" value="TK C-terminal domain-like"/>
    <property type="match status" value="1"/>
</dbReference>
<dbReference type="EC" id="2.2.1.1" evidence="6 13"/>
<evidence type="ECO:0000256" key="15">
    <source>
        <dbReference type="PIRSR" id="PIRSR605478-2"/>
    </source>
</evidence>
<dbReference type="Gene3D" id="3.40.50.970">
    <property type="match status" value="2"/>
</dbReference>
<comment type="similarity">
    <text evidence="4 19">Belongs to the transketolase family.</text>
</comment>
<organism evidence="21 22">
    <name type="scientific">Waddlia chondrophila (strain ATCC VR-1470 / WSU 86-1044)</name>
    <dbReference type="NCBI Taxonomy" id="716544"/>
    <lineage>
        <taxon>Bacteria</taxon>
        <taxon>Pseudomonadati</taxon>
        <taxon>Chlamydiota</taxon>
        <taxon>Chlamydiia</taxon>
        <taxon>Parachlamydiales</taxon>
        <taxon>Waddliaceae</taxon>
        <taxon>Waddlia</taxon>
    </lineage>
</organism>
<evidence type="ECO:0000256" key="2">
    <source>
        <dbReference type="ARBA" id="ARBA00001936"/>
    </source>
</evidence>
<evidence type="ECO:0000256" key="14">
    <source>
        <dbReference type="PIRSR" id="PIRSR605478-1"/>
    </source>
</evidence>
<feature type="site" description="Important for catalytic activity" evidence="18">
    <location>
        <position position="49"/>
    </location>
</feature>
<dbReference type="GO" id="GO:0046872">
    <property type="term" value="F:metal ion binding"/>
    <property type="evidence" value="ECO:0007669"/>
    <property type="project" value="UniProtKB-KW"/>
</dbReference>
<dbReference type="InterPro" id="IPR005475">
    <property type="entry name" value="Transketolase-like_Pyr-bd"/>
</dbReference>
<feature type="binding site" evidence="15">
    <location>
        <position position="282"/>
    </location>
    <ligand>
        <name>substrate</name>
    </ligand>
</feature>
<dbReference type="EMBL" id="CP001928">
    <property type="protein sequence ID" value="ADI37614.1"/>
    <property type="molecule type" value="Genomic_DNA"/>
</dbReference>
<comment type="cofactor">
    <cofactor evidence="17">
        <name>Mg(2+)</name>
        <dbReference type="ChEBI" id="CHEBI:18420"/>
    </cofactor>
    <text evidence="17">Binds 1 Mg(2+) ion per subunit. Can also utilize other divalent metal cations, such as Ca(2+), Mn(2+) and Co(2+).</text>
</comment>
<dbReference type="FunFam" id="3.40.50.970:FF:000004">
    <property type="entry name" value="Transketolase"/>
    <property type="match status" value="1"/>
</dbReference>
<keyword evidence="7 19" id="KW-0808">Transferase</keyword>
<dbReference type="FunFam" id="3.40.50.920:FF:000003">
    <property type="entry name" value="Transketolase"/>
    <property type="match status" value="1"/>
</dbReference>
<comment type="catalytic activity">
    <reaction evidence="12 19">
        <text>D-sedoheptulose 7-phosphate + D-glyceraldehyde 3-phosphate = aldehydo-D-ribose 5-phosphate + D-xylulose 5-phosphate</text>
        <dbReference type="Rhea" id="RHEA:10508"/>
        <dbReference type="ChEBI" id="CHEBI:57483"/>
        <dbReference type="ChEBI" id="CHEBI:57737"/>
        <dbReference type="ChEBI" id="CHEBI:58273"/>
        <dbReference type="ChEBI" id="CHEBI:59776"/>
        <dbReference type="EC" id="2.2.1.1"/>
    </reaction>
</comment>
<evidence type="ECO:0000256" key="9">
    <source>
        <dbReference type="ARBA" id="ARBA00022837"/>
    </source>
</evidence>
<dbReference type="CDD" id="cd02012">
    <property type="entry name" value="TPP_TK"/>
    <property type="match status" value="1"/>
</dbReference>
<evidence type="ECO:0000256" key="4">
    <source>
        <dbReference type="ARBA" id="ARBA00007131"/>
    </source>
</evidence>
<comment type="cofactor">
    <cofactor evidence="16">
        <name>thiamine diphosphate</name>
        <dbReference type="ChEBI" id="CHEBI:58937"/>
    </cofactor>
    <text evidence="16">Binds 1 thiamine pyrophosphate per subunit. During the reaction, the substrate forms a covalent intermediate with the cofactor.</text>
</comment>
<feature type="binding site" evidence="15">
    <location>
        <position position="402"/>
    </location>
    <ligand>
        <name>substrate</name>
    </ligand>
</feature>
<evidence type="ECO:0000256" key="10">
    <source>
        <dbReference type="ARBA" id="ARBA00022842"/>
    </source>
</evidence>
<dbReference type="InterPro" id="IPR033247">
    <property type="entry name" value="Transketolase_fam"/>
</dbReference>
<comment type="cofactor">
    <cofactor evidence="1">
        <name>Ca(2+)</name>
        <dbReference type="ChEBI" id="CHEBI:29108"/>
    </cofactor>
</comment>
<keyword evidence="8 17" id="KW-0479">Metal-binding</keyword>
<dbReference type="InterPro" id="IPR029061">
    <property type="entry name" value="THDP-binding"/>
</dbReference>
<dbReference type="RefSeq" id="WP_013181342.1">
    <property type="nucleotide sequence ID" value="NC_014225.1"/>
</dbReference>
<sequence length="678" mass="75479">MDNENHESLAEIDEGIQPLDPDLKQILKKTANAIRTLSMDAVQKANSGHPGMPMGCAEIGAYLYGVAMRHNPKSPKWKNRDRLILSGGHGSMWLYSCLHLSGFDLSLDEIKHFRQLHSQTPGHPEETTPGVETTTGPLGQGIANSVGQALGLKLLGARFNTDRHQIFDSKVFVLMTDGDMMEGVSSEASALAGHWKLDNLIVLYDSNHISLDGPLSESSSEKTKMRYEAYGWEVREVDGHDLDALHQVISETRQSQERPTLIICTTIIGKGAPNKAGTHKVHGAPLGEEEVKAAKESLGLPQEPFYVPQTVYDYFEEKLKKDQEREEEWQRMFNAWADANPGLYRDFCAMEKRELPEDFEKKLWEIEIKDPIAGRKASHTLLQSLADWLPYLYGGSADLSCSDMTMLEKYPVVSAGAFNGRNIKFGVREFSMACIASGLEHTGMIVPFVGTFLTFSDYMRNAIRLASLMRAHVIYHFTHDSIFLGEDGPTHQPVEHMAALRAMPNLQFIRPADANEVKMAWLAALKYHGPTAFSLTRQNLPELEETSVPYEEGMGRGAYILKKGSGKPDYLLVATGSEVSLALDVARELEKRDKSVRVVSMPCWEIFENQSDEYKESVFGGDLGRRVSIEAGVDLGWHKYIGRDGIAICMESFGASAPQDALAEEFGFTVESILERIL</sequence>
<dbReference type="GO" id="GO:0005829">
    <property type="term" value="C:cytosol"/>
    <property type="evidence" value="ECO:0007669"/>
    <property type="project" value="TreeGrafter"/>
</dbReference>
<evidence type="ECO:0000256" key="13">
    <source>
        <dbReference type="NCBIfam" id="TIGR00232"/>
    </source>
</evidence>
<evidence type="ECO:0000259" key="20">
    <source>
        <dbReference type="SMART" id="SM00861"/>
    </source>
</evidence>
<dbReference type="STRING" id="716544.wcw_0239"/>
<dbReference type="Pfam" id="PF22613">
    <property type="entry name" value="Transketolase_C_1"/>
    <property type="match status" value="1"/>
</dbReference>
<feature type="binding site" evidence="15">
    <location>
        <position position="479"/>
    </location>
    <ligand>
        <name>substrate</name>
    </ligand>
</feature>
<protein>
    <recommendedName>
        <fullName evidence="6 13">Transketolase</fullName>
        <ecNumber evidence="6 13">2.2.1.1</ecNumber>
    </recommendedName>
</protein>
<keyword evidence="9 19" id="KW-0106">Calcium</keyword>
<dbReference type="Proteomes" id="UP000001505">
    <property type="component" value="Chromosome"/>
</dbReference>
<dbReference type="Pfam" id="PF02779">
    <property type="entry name" value="Transket_pyr"/>
    <property type="match status" value="1"/>
</dbReference>
<feature type="binding site" evidence="16">
    <location>
        <position position="207"/>
    </location>
    <ligand>
        <name>thiamine diphosphate</name>
        <dbReference type="ChEBI" id="CHEBI:58937"/>
    </ligand>
</feature>
<proteinExistence type="inferred from homology"/>
<dbReference type="KEGG" id="wch:wcw_0239"/>
<evidence type="ECO:0000256" key="5">
    <source>
        <dbReference type="ARBA" id="ARBA00011738"/>
    </source>
</evidence>
<dbReference type="SMART" id="SM00861">
    <property type="entry name" value="Transket_pyr"/>
    <property type="match status" value="1"/>
</dbReference>